<keyword evidence="2" id="KW-1185">Reference proteome</keyword>
<comment type="caution">
    <text evidence="1">The sequence shown here is derived from an EMBL/GenBank/DDBJ whole genome shotgun (WGS) entry which is preliminary data.</text>
</comment>
<name>A0A9N8EQY6_9STRA</name>
<dbReference type="EMBL" id="CAICTM010001466">
    <property type="protein sequence ID" value="CAB9523891.1"/>
    <property type="molecule type" value="Genomic_DNA"/>
</dbReference>
<reference evidence="1" key="1">
    <citation type="submission" date="2020-06" db="EMBL/GenBank/DDBJ databases">
        <authorList>
            <consortium name="Plant Systems Biology data submission"/>
        </authorList>
    </citation>
    <scope>NUCLEOTIDE SEQUENCE</scope>
    <source>
        <strain evidence="1">D6</strain>
    </source>
</reference>
<dbReference type="Proteomes" id="UP001153069">
    <property type="component" value="Unassembled WGS sequence"/>
</dbReference>
<dbReference type="OrthoDB" id="48791at2759"/>
<gene>
    <name evidence="1" type="ORF">SEMRO_1468_G275230.1</name>
</gene>
<proteinExistence type="predicted"/>
<evidence type="ECO:0000313" key="2">
    <source>
        <dbReference type="Proteomes" id="UP001153069"/>
    </source>
</evidence>
<dbReference type="AlphaFoldDB" id="A0A9N8EQY6"/>
<organism evidence="1 2">
    <name type="scientific">Seminavis robusta</name>
    <dbReference type="NCBI Taxonomy" id="568900"/>
    <lineage>
        <taxon>Eukaryota</taxon>
        <taxon>Sar</taxon>
        <taxon>Stramenopiles</taxon>
        <taxon>Ochrophyta</taxon>
        <taxon>Bacillariophyta</taxon>
        <taxon>Bacillariophyceae</taxon>
        <taxon>Bacillariophycidae</taxon>
        <taxon>Naviculales</taxon>
        <taxon>Naviculaceae</taxon>
        <taxon>Seminavis</taxon>
    </lineage>
</organism>
<sequence>MISPNTIVEESETGFELKKSVSWKNVHVREYNLTVGDHPLCRDNLPLTLDWAHRNEKVKHINTSRERKANYVFPKRLSYEDRKKRLYGDDASVSSDKSQESISSVSTSGTIPARSLMDLIEGDKAHTEASNGVFYCRHAIKDEAIDGGKSSNDTDEDSLSYFLDWRRFAGY</sequence>
<accession>A0A9N8EQY6</accession>
<protein>
    <submittedName>
        <fullName evidence="1">Uncharacterized protein</fullName>
    </submittedName>
</protein>
<evidence type="ECO:0000313" key="1">
    <source>
        <dbReference type="EMBL" id="CAB9523891.1"/>
    </source>
</evidence>